<dbReference type="InterPro" id="IPR016169">
    <property type="entry name" value="FAD-bd_PCMH_sub2"/>
</dbReference>
<dbReference type="Proteomes" id="UP001149140">
    <property type="component" value="Unassembled WGS sequence"/>
</dbReference>
<dbReference type="GO" id="GO:0071949">
    <property type="term" value="F:FAD binding"/>
    <property type="evidence" value="ECO:0007669"/>
    <property type="project" value="InterPro"/>
</dbReference>
<keyword evidence="5" id="KW-0560">Oxidoreductase</keyword>
<dbReference type="Pfam" id="PF01565">
    <property type="entry name" value="FAD_binding_4"/>
    <property type="match status" value="1"/>
</dbReference>
<name>A0A9X3S147_9ACTN</name>
<dbReference type="PANTHER" id="PTHR42973:SF39">
    <property type="entry name" value="FAD-BINDING PCMH-TYPE DOMAIN-CONTAINING PROTEIN"/>
    <property type="match status" value="1"/>
</dbReference>
<protein>
    <submittedName>
        <fullName evidence="7">FAD-binding oxidoreductase</fullName>
    </submittedName>
</protein>
<accession>A0A9X3S147</accession>
<dbReference type="Gene3D" id="3.30.465.10">
    <property type="match status" value="1"/>
</dbReference>
<sequence length="459" mass="48659">MNRETVHTGRVTRRTLLAATAALLAGADLAEARRLTPKQVRALKAAVRGRVLTPSSAGYDAARVVFNRRYDGVKPPAVVQVKDAADVRAVVEWANRFEIPLVSRSGGHGYNGDSTSATAVVVDLNALNRISYRDGTATLGPGARTLAVYTALARHGAMIPAGSCPTVGVGGLVLGGGMGLAGRAYGLTLDRVTSFDAVTADGKRRRVDDGDALFWALRGGGGSFAIVTAIRVKTPHVTHAAFFSISYPRAAREEALAAWDALAPHAPRALTAILTLDSGGASAFGQYLGSEPALRALIRPLGGTPVVGSADYLTVQKRWVGAKPARTTFAASSLYVRKPLTHAARTAFLGAADTGAALILDAYGGAINRPHRADTAFPHRDERFSVQVLSYAPIMVAKARVRHARRLIAPYGSGAYANYADPDLTNALRAYYGANLPRLRRIKHELDPANRFRPAQGIR</sequence>
<comment type="similarity">
    <text evidence="2">Belongs to the oxygen-dependent FAD-linked oxidoreductase family.</text>
</comment>
<evidence type="ECO:0000313" key="7">
    <source>
        <dbReference type="EMBL" id="MDA0160697.1"/>
    </source>
</evidence>
<comment type="cofactor">
    <cofactor evidence="1">
        <name>FAD</name>
        <dbReference type="ChEBI" id="CHEBI:57692"/>
    </cofactor>
</comment>
<dbReference type="RefSeq" id="WP_270039676.1">
    <property type="nucleotide sequence ID" value="NZ_JAPDOD010000006.1"/>
</dbReference>
<keyword evidence="3" id="KW-0285">Flavoprotein</keyword>
<evidence type="ECO:0000256" key="3">
    <source>
        <dbReference type="ARBA" id="ARBA00022630"/>
    </source>
</evidence>
<dbReference type="InterPro" id="IPR016167">
    <property type="entry name" value="FAD-bd_PCMH_sub1"/>
</dbReference>
<dbReference type="Gene3D" id="3.40.462.20">
    <property type="match status" value="1"/>
</dbReference>
<dbReference type="PROSITE" id="PS51387">
    <property type="entry name" value="FAD_PCMH"/>
    <property type="match status" value="1"/>
</dbReference>
<evidence type="ECO:0000256" key="4">
    <source>
        <dbReference type="ARBA" id="ARBA00022827"/>
    </source>
</evidence>
<keyword evidence="8" id="KW-1185">Reference proteome</keyword>
<evidence type="ECO:0000256" key="1">
    <source>
        <dbReference type="ARBA" id="ARBA00001974"/>
    </source>
</evidence>
<dbReference type="PROSITE" id="PS51318">
    <property type="entry name" value="TAT"/>
    <property type="match status" value="1"/>
</dbReference>
<dbReference type="InterPro" id="IPR006093">
    <property type="entry name" value="Oxy_OxRdtase_FAD_BS"/>
</dbReference>
<dbReference type="InterPro" id="IPR050416">
    <property type="entry name" value="FAD-linked_Oxidoreductase"/>
</dbReference>
<dbReference type="InterPro" id="IPR036318">
    <property type="entry name" value="FAD-bd_PCMH-like_sf"/>
</dbReference>
<dbReference type="EMBL" id="JAPDOD010000006">
    <property type="protein sequence ID" value="MDA0160697.1"/>
    <property type="molecule type" value="Genomic_DNA"/>
</dbReference>
<dbReference type="InterPro" id="IPR016166">
    <property type="entry name" value="FAD-bd_PCMH"/>
</dbReference>
<proteinExistence type="inferred from homology"/>
<evidence type="ECO:0000256" key="5">
    <source>
        <dbReference type="ARBA" id="ARBA00023002"/>
    </source>
</evidence>
<dbReference type="PROSITE" id="PS00862">
    <property type="entry name" value="OX2_COVAL_FAD"/>
    <property type="match status" value="1"/>
</dbReference>
<dbReference type="InterPro" id="IPR006094">
    <property type="entry name" value="Oxid_FAD_bind_N"/>
</dbReference>
<dbReference type="Pfam" id="PF08031">
    <property type="entry name" value="BBE"/>
    <property type="match status" value="1"/>
</dbReference>
<keyword evidence="4" id="KW-0274">FAD</keyword>
<dbReference type="InterPro" id="IPR006311">
    <property type="entry name" value="TAT_signal"/>
</dbReference>
<gene>
    <name evidence="7" type="ORF">OM076_10510</name>
</gene>
<dbReference type="PANTHER" id="PTHR42973">
    <property type="entry name" value="BINDING OXIDOREDUCTASE, PUTATIVE (AFU_ORTHOLOGUE AFUA_1G17690)-RELATED"/>
    <property type="match status" value="1"/>
</dbReference>
<evidence type="ECO:0000259" key="6">
    <source>
        <dbReference type="PROSITE" id="PS51387"/>
    </source>
</evidence>
<evidence type="ECO:0000313" key="8">
    <source>
        <dbReference type="Proteomes" id="UP001149140"/>
    </source>
</evidence>
<dbReference type="SUPFAM" id="SSF56176">
    <property type="entry name" value="FAD-binding/transporter-associated domain-like"/>
    <property type="match status" value="1"/>
</dbReference>
<dbReference type="Gene3D" id="3.30.43.10">
    <property type="entry name" value="Uridine Diphospho-n-acetylenolpyruvylglucosamine Reductase, domain 2"/>
    <property type="match status" value="1"/>
</dbReference>
<organism evidence="7 8">
    <name type="scientific">Solirubrobacter ginsenosidimutans</name>
    <dbReference type="NCBI Taxonomy" id="490573"/>
    <lineage>
        <taxon>Bacteria</taxon>
        <taxon>Bacillati</taxon>
        <taxon>Actinomycetota</taxon>
        <taxon>Thermoleophilia</taxon>
        <taxon>Solirubrobacterales</taxon>
        <taxon>Solirubrobacteraceae</taxon>
        <taxon>Solirubrobacter</taxon>
    </lineage>
</organism>
<comment type="caution">
    <text evidence="7">The sequence shown here is derived from an EMBL/GenBank/DDBJ whole genome shotgun (WGS) entry which is preliminary data.</text>
</comment>
<dbReference type="GO" id="GO:0016491">
    <property type="term" value="F:oxidoreductase activity"/>
    <property type="evidence" value="ECO:0007669"/>
    <property type="project" value="UniProtKB-KW"/>
</dbReference>
<reference evidence="7" key="1">
    <citation type="submission" date="2022-10" db="EMBL/GenBank/DDBJ databases">
        <title>The WGS of Solirubrobacter ginsenosidimutans DSM 21036.</title>
        <authorList>
            <person name="Jiang Z."/>
        </authorList>
    </citation>
    <scope>NUCLEOTIDE SEQUENCE</scope>
    <source>
        <strain evidence="7">DSM 21036</strain>
    </source>
</reference>
<dbReference type="AlphaFoldDB" id="A0A9X3S147"/>
<evidence type="ECO:0000256" key="2">
    <source>
        <dbReference type="ARBA" id="ARBA00005466"/>
    </source>
</evidence>
<dbReference type="InterPro" id="IPR012951">
    <property type="entry name" value="BBE"/>
</dbReference>
<feature type="domain" description="FAD-binding PCMH-type" evidence="6">
    <location>
        <begin position="71"/>
        <end position="237"/>
    </location>
</feature>